<dbReference type="InterPro" id="IPR004268">
    <property type="entry name" value="MurJ"/>
</dbReference>
<evidence type="ECO:0000313" key="11">
    <source>
        <dbReference type="Proteomes" id="UP000245166"/>
    </source>
</evidence>
<keyword evidence="6 9" id="KW-1133">Transmembrane helix</keyword>
<dbReference type="OrthoDB" id="4350032at2"/>
<keyword evidence="4" id="KW-0133">Cell shape</keyword>
<feature type="transmembrane region" description="Helical" evidence="9">
    <location>
        <begin position="387"/>
        <end position="407"/>
    </location>
</feature>
<feature type="transmembrane region" description="Helical" evidence="9">
    <location>
        <begin position="28"/>
        <end position="54"/>
    </location>
</feature>
<feature type="transmembrane region" description="Helical" evidence="9">
    <location>
        <begin position="183"/>
        <end position="204"/>
    </location>
</feature>
<dbReference type="GO" id="GO:0034204">
    <property type="term" value="P:lipid translocation"/>
    <property type="evidence" value="ECO:0007669"/>
    <property type="project" value="TreeGrafter"/>
</dbReference>
<feature type="region of interest" description="Disordered" evidence="8">
    <location>
        <begin position="555"/>
        <end position="588"/>
    </location>
</feature>
<evidence type="ECO:0000256" key="9">
    <source>
        <dbReference type="SAM" id="Phobius"/>
    </source>
</evidence>
<feature type="transmembrane region" description="Helical" evidence="9">
    <location>
        <begin position="521"/>
        <end position="542"/>
    </location>
</feature>
<name>A0A2U1ZSP7_9MICO</name>
<dbReference type="InterPro" id="IPR051050">
    <property type="entry name" value="Lipid_II_flippase_MurJ/MviN"/>
</dbReference>
<keyword evidence="5" id="KW-0573">Peptidoglycan synthesis</keyword>
<dbReference type="Pfam" id="PF03023">
    <property type="entry name" value="MurJ"/>
    <property type="match status" value="1"/>
</dbReference>
<dbReference type="PRINTS" id="PR01806">
    <property type="entry name" value="VIRFACTRMVIN"/>
</dbReference>
<dbReference type="GO" id="GO:0008360">
    <property type="term" value="P:regulation of cell shape"/>
    <property type="evidence" value="ECO:0007669"/>
    <property type="project" value="UniProtKB-KW"/>
</dbReference>
<dbReference type="AlphaFoldDB" id="A0A2U1ZSP7"/>
<evidence type="ECO:0000256" key="3">
    <source>
        <dbReference type="ARBA" id="ARBA00022692"/>
    </source>
</evidence>
<feature type="transmembrane region" description="Helical" evidence="9">
    <location>
        <begin position="347"/>
        <end position="367"/>
    </location>
</feature>
<feature type="transmembrane region" description="Helical" evidence="9">
    <location>
        <begin position="453"/>
        <end position="475"/>
    </location>
</feature>
<organism evidence="10 11">
    <name type="scientific">Serinibacter arcticus</name>
    <dbReference type="NCBI Taxonomy" id="1655435"/>
    <lineage>
        <taxon>Bacteria</taxon>
        <taxon>Bacillati</taxon>
        <taxon>Actinomycetota</taxon>
        <taxon>Actinomycetes</taxon>
        <taxon>Micrococcales</taxon>
        <taxon>Beutenbergiaceae</taxon>
        <taxon>Serinibacter</taxon>
    </lineage>
</organism>
<dbReference type="GO" id="GO:0009252">
    <property type="term" value="P:peptidoglycan biosynthetic process"/>
    <property type="evidence" value="ECO:0007669"/>
    <property type="project" value="UniProtKB-KW"/>
</dbReference>
<evidence type="ECO:0000256" key="6">
    <source>
        <dbReference type="ARBA" id="ARBA00022989"/>
    </source>
</evidence>
<dbReference type="GO" id="GO:0015648">
    <property type="term" value="F:lipid-linked peptidoglycan transporter activity"/>
    <property type="evidence" value="ECO:0007669"/>
    <property type="project" value="TreeGrafter"/>
</dbReference>
<dbReference type="GO" id="GO:0005886">
    <property type="term" value="C:plasma membrane"/>
    <property type="evidence" value="ECO:0007669"/>
    <property type="project" value="UniProtKB-SubCell"/>
</dbReference>
<evidence type="ECO:0000256" key="1">
    <source>
        <dbReference type="ARBA" id="ARBA00004651"/>
    </source>
</evidence>
<feature type="transmembrane region" description="Helical" evidence="9">
    <location>
        <begin position="117"/>
        <end position="140"/>
    </location>
</feature>
<dbReference type="Proteomes" id="UP000245166">
    <property type="component" value="Unassembled WGS sequence"/>
</dbReference>
<dbReference type="RefSeq" id="WP_109228365.1">
    <property type="nucleotide sequence ID" value="NZ_PYHR01000002.1"/>
</dbReference>
<feature type="compositionally biased region" description="Low complexity" evidence="8">
    <location>
        <begin position="569"/>
        <end position="578"/>
    </location>
</feature>
<sequence length="588" mass="58623">MPGAEPPVGHDPVSAAVARRGRLARLTAGVAGAAAVLTVLTLAARLVGFARWFALNAWVGPNEVGTAYSTANTVPNVLFEVAAGGALAGAVVPLLAGPIARHLRHDVDRTASAMLTWATAVLVPVGAVTYLAAPLAVAALGSPDAGADQLALATTLLRIFAVQIPLYGVGVVLSGVLQAHRRFVWPAVAPLLSSLVVMSSYYVVGVLSPDDPSPADLTSTAVAALGWGTTAGVVVLSLPLLVPVARLGIRLRPTFAFPDGVAGRARSLALAGAGGLVAQQLSVVVAVKVANTFGTADGTLNLHQYAQAVILLPYAVLAVPVATAMFPRLADHAAAGRRDALARESALSTRVIVVVAAAGAAALVAAAPRVEQVFAEYARGTAGVAGLGGGVAWGAASVVGLALVFHLSRVLYAMENNRTAVAAISLGWFAVAVSAVVGAVVLVGGTSDSTRTLAVLGGASSLGTLVGGLALLLGVRRALGGAGIAGVARTAAVAVVGAGLGAAAGRWVVGLGPDDAVATALLLGAAGGLLAVVLTLAVIAVGDREALVRLRHARRPAAGAAGDDEDVTPDQPVQTDQTDQPHRAEEQM</sequence>
<accession>A0A2U1ZSP7</accession>
<evidence type="ECO:0000256" key="8">
    <source>
        <dbReference type="SAM" id="MobiDB-lite"/>
    </source>
</evidence>
<feature type="transmembrane region" description="Helical" evidence="9">
    <location>
        <begin position="268"/>
        <end position="290"/>
    </location>
</feature>
<feature type="transmembrane region" description="Helical" evidence="9">
    <location>
        <begin position="305"/>
        <end position="326"/>
    </location>
</feature>
<comment type="caution">
    <text evidence="10">The sequence shown here is derived from an EMBL/GenBank/DDBJ whole genome shotgun (WGS) entry which is preliminary data.</text>
</comment>
<dbReference type="PANTHER" id="PTHR47019:SF1">
    <property type="entry name" value="LIPID II FLIPPASE MURJ"/>
    <property type="match status" value="1"/>
</dbReference>
<proteinExistence type="predicted"/>
<evidence type="ECO:0000256" key="7">
    <source>
        <dbReference type="ARBA" id="ARBA00023136"/>
    </source>
</evidence>
<keyword evidence="2" id="KW-1003">Cell membrane</keyword>
<keyword evidence="11" id="KW-1185">Reference proteome</keyword>
<dbReference type="PANTHER" id="PTHR47019">
    <property type="entry name" value="LIPID II FLIPPASE MURJ"/>
    <property type="match status" value="1"/>
</dbReference>
<feature type="compositionally biased region" description="Basic and acidic residues" evidence="8">
    <location>
        <begin position="579"/>
        <end position="588"/>
    </location>
</feature>
<evidence type="ECO:0000313" key="10">
    <source>
        <dbReference type="EMBL" id="PWD49981.1"/>
    </source>
</evidence>
<evidence type="ECO:0000256" key="5">
    <source>
        <dbReference type="ARBA" id="ARBA00022984"/>
    </source>
</evidence>
<dbReference type="EMBL" id="PYHR01000002">
    <property type="protein sequence ID" value="PWD49981.1"/>
    <property type="molecule type" value="Genomic_DNA"/>
</dbReference>
<evidence type="ECO:0000256" key="4">
    <source>
        <dbReference type="ARBA" id="ARBA00022960"/>
    </source>
</evidence>
<keyword evidence="3 9" id="KW-0812">Transmembrane</keyword>
<protein>
    <submittedName>
        <fullName evidence="10">Virulence factor MviN</fullName>
    </submittedName>
</protein>
<feature type="transmembrane region" description="Helical" evidence="9">
    <location>
        <begin position="419"/>
        <end position="441"/>
    </location>
</feature>
<feature type="transmembrane region" description="Helical" evidence="9">
    <location>
        <begin position="74"/>
        <end position="96"/>
    </location>
</feature>
<feature type="transmembrane region" description="Helical" evidence="9">
    <location>
        <begin position="152"/>
        <end position="176"/>
    </location>
</feature>
<feature type="transmembrane region" description="Helical" evidence="9">
    <location>
        <begin position="487"/>
        <end position="509"/>
    </location>
</feature>
<keyword evidence="7 9" id="KW-0472">Membrane</keyword>
<evidence type="ECO:0000256" key="2">
    <source>
        <dbReference type="ARBA" id="ARBA00022475"/>
    </source>
</evidence>
<comment type="subcellular location">
    <subcellularLocation>
        <location evidence="1">Cell membrane</location>
        <topology evidence="1">Multi-pass membrane protein</topology>
    </subcellularLocation>
</comment>
<reference evidence="10 11" key="1">
    <citation type="submission" date="2018-03" db="EMBL/GenBank/DDBJ databases">
        <title>Genome assembly of novel Miniimonas species PCH200.</title>
        <authorList>
            <person name="Thakur V."/>
            <person name="Kumar V."/>
            <person name="Singh D."/>
        </authorList>
    </citation>
    <scope>NUCLEOTIDE SEQUENCE [LARGE SCALE GENOMIC DNA]</scope>
    <source>
        <strain evidence="10 11">PCH200</strain>
    </source>
</reference>
<feature type="transmembrane region" description="Helical" evidence="9">
    <location>
        <begin position="224"/>
        <end position="247"/>
    </location>
</feature>
<gene>
    <name evidence="10" type="ORF">C8046_04090</name>
</gene>